<name>A0ABY0IUM3_9RHOO</name>
<organism evidence="7 8">
    <name type="scientific">Azospira oryzae</name>
    <dbReference type="NCBI Taxonomy" id="146939"/>
    <lineage>
        <taxon>Bacteria</taxon>
        <taxon>Pseudomonadati</taxon>
        <taxon>Pseudomonadota</taxon>
        <taxon>Betaproteobacteria</taxon>
        <taxon>Rhodocyclales</taxon>
        <taxon>Rhodocyclaceae</taxon>
        <taxon>Azospira</taxon>
    </lineage>
</organism>
<keyword evidence="4 6" id="KW-1133">Transmembrane helix</keyword>
<evidence type="ECO:0000313" key="7">
    <source>
        <dbReference type="EMBL" id="RZT90760.1"/>
    </source>
</evidence>
<gene>
    <name evidence="7" type="ORF">EV678_1581</name>
</gene>
<evidence type="ECO:0000256" key="1">
    <source>
        <dbReference type="ARBA" id="ARBA00004141"/>
    </source>
</evidence>
<comment type="similarity">
    <text evidence="2 6">Belongs to the BI1 family.</text>
</comment>
<feature type="transmembrane region" description="Helical" evidence="6">
    <location>
        <begin position="144"/>
        <end position="165"/>
    </location>
</feature>
<evidence type="ECO:0000313" key="8">
    <source>
        <dbReference type="Proteomes" id="UP000292136"/>
    </source>
</evidence>
<proteinExistence type="inferred from homology"/>
<keyword evidence="5 6" id="KW-0472">Membrane</keyword>
<dbReference type="InterPro" id="IPR006214">
    <property type="entry name" value="Bax_inhibitor_1-related"/>
</dbReference>
<comment type="subcellular location">
    <subcellularLocation>
        <location evidence="1">Membrane</location>
        <topology evidence="1">Multi-pass membrane protein</topology>
    </subcellularLocation>
</comment>
<dbReference type="Proteomes" id="UP000292136">
    <property type="component" value="Unassembled WGS sequence"/>
</dbReference>
<evidence type="ECO:0000256" key="6">
    <source>
        <dbReference type="RuleBase" id="RU004379"/>
    </source>
</evidence>
<evidence type="ECO:0000256" key="4">
    <source>
        <dbReference type="ARBA" id="ARBA00022989"/>
    </source>
</evidence>
<evidence type="ECO:0000256" key="2">
    <source>
        <dbReference type="ARBA" id="ARBA00010350"/>
    </source>
</evidence>
<dbReference type="EMBL" id="SHKM01000001">
    <property type="protein sequence ID" value="RZT90760.1"/>
    <property type="molecule type" value="Genomic_DNA"/>
</dbReference>
<accession>A0ABY0IUM3</accession>
<feature type="transmembrane region" description="Helical" evidence="6">
    <location>
        <begin position="172"/>
        <end position="190"/>
    </location>
</feature>
<evidence type="ECO:0008006" key="9">
    <source>
        <dbReference type="Google" id="ProtNLM"/>
    </source>
</evidence>
<feature type="transmembrane region" description="Helical" evidence="6">
    <location>
        <begin position="64"/>
        <end position="83"/>
    </location>
</feature>
<evidence type="ECO:0000256" key="3">
    <source>
        <dbReference type="ARBA" id="ARBA00022692"/>
    </source>
</evidence>
<reference evidence="7 8" key="1">
    <citation type="submission" date="2019-02" db="EMBL/GenBank/DDBJ databases">
        <title>Genomic Encyclopedia of Type Strains, Phase IV (KMG-IV): sequencing the most valuable type-strain genomes for metagenomic binning, comparative biology and taxonomic classification.</title>
        <authorList>
            <person name="Goeker M."/>
        </authorList>
    </citation>
    <scope>NUCLEOTIDE SEQUENCE [LARGE SCALE GENOMIC DNA]</scope>
    <source>
        <strain evidence="7 8">DSM 21223</strain>
    </source>
</reference>
<comment type="caution">
    <text evidence="7">The sequence shown here is derived from an EMBL/GenBank/DDBJ whole genome shotgun (WGS) entry which is preliminary data.</text>
</comment>
<dbReference type="RefSeq" id="WP_130459087.1">
    <property type="nucleotide sequence ID" value="NZ_SHKM01000001.1"/>
</dbReference>
<dbReference type="PANTHER" id="PTHR23291">
    <property type="entry name" value="BAX INHIBITOR-RELATED"/>
    <property type="match status" value="1"/>
</dbReference>
<evidence type="ECO:0000256" key="5">
    <source>
        <dbReference type="ARBA" id="ARBA00023136"/>
    </source>
</evidence>
<keyword evidence="8" id="KW-1185">Reference proteome</keyword>
<keyword evidence="3 6" id="KW-0812">Transmembrane</keyword>
<sequence>MLDTLYGKTFLILTIQLALTWASTFLFILWLRQRYYARAAWVGGSLLESGELDLELDWQAVAPWFWLLLGVDVAVFLLLLFVGQHNLAIGLPLFCLWSLLTGIELALALVSVDENLGGKVLALTAMLTFAAFLVGAYAGIDFSFLGSTLFAGLTLVLLGGLYRLLFSISDGWRRLLALFGCAVFVGYLVFDFNRLTRSPRNDWEKALDLAISLYLDIINLFLHLLDLLHR</sequence>
<feature type="transmembrane region" description="Helical" evidence="6">
    <location>
        <begin position="89"/>
        <end position="108"/>
    </location>
</feature>
<dbReference type="PANTHER" id="PTHR23291:SF50">
    <property type="entry name" value="PROTEIN LIFEGUARD 4"/>
    <property type="match status" value="1"/>
</dbReference>
<protein>
    <recommendedName>
        <fullName evidence="9">FtsH-interacting integral membrane protein</fullName>
    </recommendedName>
</protein>
<dbReference type="Pfam" id="PF01027">
    <property type="entry name" value="Bax1-I"/>
    <property type="match status" value="1"/>
</dbReference>
<feature type="transmembrane region" description="Helical" evidence="6">
    <location>
        <begin position="12"/>
        <end position="31"/>
    </location>
</feature>
<feature type="transmembrane region" description="Helical" evidence="6">
    <location>
        <begin position="120"/>
        <end position="138"/>
    </location>
</feature>